<feature type="domain" description="Zinc finger PHD-type" evidence="7">
    <location>
        <begin position="40"/>
        <end position="115"/>
    </location>
</feature>
<keyword evidence="9" id="KW-1185">Reference proteome</keyword>
<dbReference type="SMART" id="SM00249">
    <property type="entry name" value="PHD"/>
    <property type="match status" value="4"/>
</dbReference>
<dbReference type="Pfam" id="PF03107">
    <property type="entry name" value="C1_2"/>
    <property type="match status" value="5"/>
</dbReference>
<evidence type="ECO:0000256" key="6">
    <source>
        <dbReference type="ARBA" id="ARBA00022833"/>
    </source>
</evidence>
<keyword evidence="5" id="KW-0067">ATP-binding</keyword>
<dbReference type="AlphaFoldDB" id="A0A8T2GS83"/>
<evidence type="ECO:0000256" key="5">
    <source>
        <dbReference type="ARBA" id="ARBA00022806"/>
    </source>
</evidence>
<evidence type="ECO:0000256" key="2">
    <source>
        <dbReference type="ARBA" id="ARBA00022737"/>
    </source>
</evidence>
<protein>
    <submittedName>
        <fullName evidence="8">DC1</fullName>
    </submittedName>
</protein>
<evidence type="ECO:0000313" key="9">
    <source>
        <dbReference type="Proteomes" id="UP000694240"/>
    </source>
</evidence>
<keyword evidence="2" id="KW-0677">Repeat</keyword>
<feature type="domain" description="Zinc finger PHD-type" evidence="7">
    <location>
        <begin position="151"/>
        <end position="210"/>
    </location>
</feature>
<dbReference type="Pfam" id="PF26026">
    <property type="entry name" value="RNA_hel_CTD"/>
    <property type="match status" value="1"/>
</dbReference>
<accession>A0A8T2GS83</accession>
<dbReference type="EMBL" id="JAEFBK010000001">
    <property type="protein sequence ID" value="KAG7649924.1"/>
    <property type="molecule type" value="Genomic_DNA"/>
</dbReference>
<dbReference type="PANTHER" id="PTHR32410:SF176">
    <property type="entry name" value="CHP-RICH ZINC FINGER PROTEIN-LIKE-RELATED"/>
    <property type="match status" value="1"/>
</dbReference>
<dbReference type="GO" id="GO:0008270">
    <property type="term" value="F:zinc ion binding"/>
    <property type="evidence" value="ECO:0007669"/>
    <property type="project" value="UniProtKB-KW"/>
</dbReference>
<evidence type="ECO:0000313" key="8">
    <source>
        <dbReference type="EMBL" id="KAG7649924.1"/>
    </source>
</evidence>
<evidence type="ECO:0000256" key="1">
    <source>
        <dbReference type="ARBA" id="ARBA00022723"/>
    </source>
</evidence>
<dbReference type="InterPro" id="IPR053192">
    <property type="entry name" value="Vacuole_Formation_Reg"/>
</dbReference>
<dbReference type="PANTHER" id="PTHR32410">
    <property type="entry name" value="CYSTEINE/HISTIDINE-RICH C1 DOMAIN FAMILY PROTEIN"/>
    <property type="match status" value="1"/>
</dbReference>
<organism evidence="8 9">
    <name type="scientific">Arabidopsis thaliana x Arabidopsis arenosa</name>
    <dbReference type="NCBI Taxonomy" id="1240361"/>
    <lineage>
        <taxon>Eukaryota</taxon>
        <taxon>Viridiplantae</taxon>
        <taxon>Streptophyta</taxon>
        <taxon>Embryophyta</taxon>
        <taxon>Tracheophyta</taxon>
        <taxon>Spermatophyta</taxon>
        <taxon>Magnoliopsida</taxon>
        <taxon>eudicotyledons</taxon>
        <taxon>Gunneridae</taxon>
        <taxon>Pentapetalae</taxon>
        <taxon>rosids</taxon>
        <taxon>malvids</taxon>
        <taxon>Brassicales</taxon>
        <taxon>Brassicaceae</taxon>
        <taxon>Camelineae</taxon>
        <taxon>Arabidopsis</taxon>
    </lineage>
</organism>
<keyword evidence="5" id="KW-0347">Helicase</keyword>
<dbReference type="Proteomes" id="UP000694240">
    <property type="component" value="Chromosome 1"/>
</dbReference>
<dbReference type="InterPro" id="IPR001965">
    <property type="entry name" value="Znf_PHD"/>
</dbReference>
<feature type="domain" description="Zinc finger PHD-type" evidence="7">
    <location>
        <begin position="429"/>
        <end position="491"/>
    </location>
</feature>
<keyword evidence="1" id="KW-0479">Metal-binding</keyword>
<dbReference type="InterPro" id="IPR059023">
    <property type="entry name" value="RNA_hel_CTD"/>
</dbReference>
<evidence type="ECO:0000256" key="4">
    <source>
        <dbReference type="ARBA" id="ARBA00022801"/>
    </source>
</evidence>
<evidence type="ECO:0000259" key="7">
    <source>
        <dbReference type="SMART" id="SM00249"/>
    </source>
</evidence>
<evidence type="ECO:0000256" key="3">
    <source>
        <dbReference type="ARBA" id="ARBA00022771"/>
    </source>
</evidence>
<comment type="caution">
    <text evidence="8">The sequence shown here is derived from an EMBL/GenBank/DDBJ whole genome shotgun (WGS) entry which is preliminary data.</text>
</comment>
<reference evidence="8 9" key="1">
    <citation type="submission" date="2020-12" db="EMBL/GenBank/DDBJ databases">
        <title>Concerted genomic and epigenomic changes stabilize Arabidopsis allopolyploids.</title>
        <authorList>
            <person name="Chen Z."/>
        </authorList>
    </citation>
    <scope>NUCLEOTIDE SEQUENCE [LARGE SCALE GENOMIC DNA]</scope>
    <source>
        <strain evidence="8">Allo738</strain>
        <tissue evidence="8">Leaf</tissue>
    </source>
</reference>
<name>A0A8T2GS83_9BRAS</name>
<dbReference type="InterPro" id="IPR004146">
    <property type="entry name" value="DC1"/>
</dbReference>
<keyword evidence="4" id="KW-0378">Hydrolase</keyword>
<dbReference type="InterPro" id="IPR054483">
    <property type="entry name" value="DC1-like_CT"/>
</dbReference>
<feature type="domain" description="Zinc finger PHD-type" evidence="7">
    <location>
        <begin position="291"/>
        <end position="349"/>
    </location>
</feature>
<sequence>MDMYEYEISRIPRVKIPCSHPLVSWWLMHTGRGDPHEYLPCDGCGDTEGNAIYCKICKFRAHIECIIQPDIINHPCHSKHPLKKVLAETIDYTDGNCHFCRSPLDEVMYHCSICNISIDLSCWIYPPPLTIYQPKSHNHTFTLMARKDSFTCNACGLVGDRNPYVCLECDFMLHKDCIDLPRVININRHDHRVSRTYHLGQGDWECGVCRKQIDWTFGGYSCKRCPSYAVHSKCATRGDVWEGEELEDEPEEEEIEDPYKVINEKEILHFSHEHNLRLGDDNAADNEKWHACVFPINSDPFYQCVQCKFFLHKVCATLPRKKRNILHNHKLDLQIQGKPGEVFECSYCLQFFDGFRYECKSSGRCNGFFSLDTRCGSISEPFHHELHPHPLYRTSAERKTCGACGKDSECDDHFLSLHHGAENSSGQLWCDICEGKTDPSVWFYGCDDCGNTLHINCVLGDMYYFKPGNRYGKAEVVANVGMTRPFCVVCGKRCIFSSFLKATTALDLSALDPAASDSTVLCSCSIECAYERGPYRDAEPKCFSVAEFSIQFVQAILCAGLCPNIVEGLVNRLSTPAKETQSYAVETKKVVYQQDTTAVSPFSILLFGGLVNVHHQSGSVTTDGWLKLIAPAQTAVLFKELRLTLHSILKDLIRKPEKLCIVHNEIVKAMVHLLIEEGKPQHT</sequence>
<dbReference type="Pfam" id="PF22926">
    <property type="entry name" value="C1-like_CT"/>
    <property type="match status" value="1"/>
</dbReference>
<gene>
    <name evidence="8" type="ORF">ISN45_At01g049250</name>
</gene>
<proteinExistence type="predicted"/>
<keyword evidence="6" id="KW-0862">Zinc</keyword>
<keyword evidence="3" id="KW-0863">Zinc-finger</keyword>
<keyword evidence="5" id="KW-0547">Nucleotide-binding</keyword>